<keyword evidence="3 4" id="KW-0687">Ribonucleoprotein</keyword>
<dbReference type="GO" id="GO:0006412">
    <property type="term" value="P:translation"/>
    <property type="evidence" value="ECO:0007669"/>
    <property type="project" value="InterPro"/>
</dbReference>
<feature type="compositionally biased region" description="Basic and acidic residues" evidence="5">
    <location>
        <begin position="164"/>
        <end position="177"/>
    </location>
</feature>
<dbReference type="EMBL" id="MU005639">
    <property type="protein sequence ID" value="KAF2676132.1"/>
    <property type="molecule type" value="Genomic_DNA"/>
</dbReference>
<dbReference type="FunFam" id="3.30.1330.30:FF:000005">
    <property type="entry name" value="40S ribosomal protein S12"/>
    <property type="match status" value="1"/>
</dbReference>
<dbReference type="Pfam" id="PF01248">
    <property type="entry name" value="Ribosomal_L7Ae"/>
    <property type="match status" value="1"/>
</dbReference>
<name>A0A6G1ID41_9PLEO</name>
<dbReference type="InterPro" id="IPR004038">
    <property type="entry name" value="Ribosomal_eL8/eL30/eS12/Gad45"/>
</dbReference>
<evidence type="ECO:0000256" key="4">
    <source>
        <dbReference type="RuleBase" id="RU000670"/>
    </source>
</evidence>
<dbReference type="GO" id="GO:0003735">
    <property type="term" value="F:structural constituent of ribosome"/>
    <property type="evidence" value="ECO:0007669"/>
    <property type="project" value="InterPro"/>
</dbReference>
<gene>
    <name evidence="7" type="ORF">K458DRAFT_322745</name>
</gene>
<evidence type="ECO:0000256" key="3">
    <source>
        <dbReference type="ARBA" id="ARBA00023274"/>
    </source>
</evidence>
<comment type="similarity">
    <text evidence="1 4">Belongs to the eukaryotic ribosomal protein eS12 family.</text>
</comment>
<dbReference type="PROSITE" id="PS01189">
    <property type="entry name" value="RIBOSOMAL_S12E"/>
    <property type="match status" value="1"/>
</dbReference>
<feature type="compositionally biased region" description="Polar residues" evidence="5">
    <location>
        <begin position="543"/>
        <end position="555"/>
    </location>
</feature>
<keyword evidence="2 4" id="KW-0689">Ribosomal protein</keyword>
<organism evidence="7 8">
    <name type="scientific">Lentithecium fluviatile CBS 122367</name>
    <dbReference type="NCBI Taxonomy" id="1168545"/>
    <lineage>
        <taxon>Eukaryota</taxon>
        <taxon>Fungi</taxon>
        <taxon>Dikarya</taxon>
        <taxon>Ascomycota</taxon>
        <taxon>Pezizomycotina</taxon>
        <taxon>Dothideomycetes</taxon>
        <taxon>Pleosporomycetidae</taxon>
        <taxon>Pleosporales</taxon>
        <taxon>Massarineae</taxon>
        <taxon>Lentitheciaceae</taxon>
        <taxon>Lentithecium</taxon>
    </lineage>
</organism>
<feature type="region of interest" description="Disordered" evidence="5">
    <location>
        <begin position="259"/>
        <end position="431"/>
    </location>
</feature>
<dbReference type="Proteomes" id="UP000799291">
    <property type="component" value="Unassembled WGS sequence"/>
</dbReference>
<dbReference type="AlphaFoldDB" id="A0A6G1ID41"/>
<dbReference type="SUPFAM" id="SSF55315">
    <property type="entry name" value="L30e-like"/>
    <property type="match status" value="1"/>
</dbReference>
<evidence type="ECO:0000256" key="1">
    <source>
        <dbReference type="ARBA" id="ARBA00005824"/>
    </source>
</evidence>
<dbReference type="GO" id="GO:0022626">
    <property type="term" value="C:cytosolic ribosome"/>
    <property type="evidence" value="ECO:0007669"/>
    <property type="project" value="UniProtKB-ARBA"/>
</dbReference>
<dbReference type="GO" id="GO:0015935">
    <property type="term" value="C:small ribosomal subunit"/>
    <property type="evidence" value="ECO:0007669"/>
    <property type="project" value="UniProtKB-ARBA"/>
</dbReference>
<feature type="compositionally biased region" description="Low complexity" evidence="5">
    <location>
        <begin position="525"/>
        <end position="537"/>
    </location>
</feature>
<evidence type="ECO:0000259" key="6">
    <source>
        <dbReference type="Pfam" id="PF01248"/>
    </source>
</evidence>
<feature type="domain" description="Ribosomal protein eL8/eL30/eS12/Gadd45" evidence="6">
    <location>
        <begin position="609"/>
        <end position="702"/>
    </location>
</feature>
<evidence type="ECO:0000256" key="2">
    <source>
        <dbReference type="ARBA" id="ARBA00022980"/>
    </source>
</evidence>
<feature type="compositionally biased region" description="Polar residues" evidence="5">
    <location>
        <begin position="93"/>
        <end position="106"/>
    </location>
</feature>
<dbReference type="InterPro" id="IPR029064">
    <property type="entry name" value="Ribosomal_eL30-like_sf"/>
</dbReference>
<dbReference type="InterPro" id="IPR000530">
    <property type="entry name" value="Ribosomal_eS12"/>
</dbReference>
<dbReference type="OrthoDB" id="10249311at2759"/>
<dbReference type="InterPro" id="IPR047860">
    <property type="entry name" value="Ribosomal_eS12_CS"/>
</dbReference>
<feature type="compositionally biased region" description="Low complexity" evidence="5">
    <location>
        <begin position="183"/>
        <end position="194"/>
    </location>
</feature>
<reference evidence="7" key="1">
    <citation type="journal article" date="2020" name="Stud. Mycol.">
        <title>101 Dothideomycetes genomes: a test case for predicting lifestyles and emergence of pathogens.</title>
        <authorList>
            <person name="Haridas S."/>
            <person name="Albert R."/>
            <person name="Binder M."/>
            <person name="Bloem J."/>
            <person name="Labutti K."/>
            <person name="Salamov A."/>
            <person name="Andreopoulos B."/>
            <person name="Baker S."/>
            <person name="Barry K."/>
            <person name="Bills G."/>
            <person name="Bluhm B."/>
            <person name="Cannon C."/>
            <person name="Castanera R."/>
            <person name="Culley D."/>
            <person name="Daum C."/>
            <person name="Ezra D."/>
            <person name="Gonzalez J."/>
            <person name="Henrissat B."/>
            <person name="Kuo A."/>
            <person name="Liang C."/>
            <person name="Lipzen A."/>
            <person name="Lutzoni F."/>
            <person name="Magnuson J."/>
            <person name="Mondo S."/>
            <person name="Nolan M."/>
            <person name="Ohm R."/>
            <person name="Pangilinan J."/>
            <person name="Park H.-J."/>
            <person name="Ramirez L."/>
            <person name="Alfaro M."/>
            <person name="Sun H."/>
            <person name="Tritt A."/>
            <person name="Yoshinaga Y."/>
            <person name="Zwiers L.-H."/>
            <person name="Turgeon B."/>
            <person name="Goodwin S."/>
            <person name="Spatafora J."/>
            <person name="Crous P."/>
            <person name="Grigoriev I."/>
        </authorList>
    </citation>
    <scope>NUCLEOTIDE SEQUENCE</scope>
    <source>
        <strain evidence="7">CBS 122367</strain>
    </source>
</reference>
<accession>A0A6G1ID41</accession>
<protein>
    <recommendedName>
        <fullName evidence="4">40S ribosomal protein S12</fullName>
    </recommendedName>
</protein>
<keyword evidence="8" id="KW-1185">Reference proteome</keyword>
<sequence length="724" mass="79417">MAVAAPHLPPAPVQQLTPPSSPQRGRASWDFAVPMDSAKNPYPDHEPFMSDDVVPAHPYSPRQPLAAQPNGVSKAPRSDSWDTQALYYEEQAQPVTSPVQELSRNGTGEVGDNGGDPDGALWDYKIPDAKNGTAVKGKGKKKLVKKSGWTAVEKDENNWIHRDKLKEIETRELEEAGFKVGRSSRSNSRSQSARRTSRDRTNSEATDVTYNGDERAETRRMISPIPMETEDEEAPPAGPSWGDLRTPEEIAAEREQYAARNTHVIRPSTSRIPVAKTSPLPVPHTFVERDQPLPRPRNGSNNWDGDALATNGARVRSGSVSSQILLDDPVAFDEPQRSPKKGNTSTPMSPTSGSPPKARTPGKPTPTSGGRKVNSQKAGTKSRVTSATSPIKRPGTSGGSLSRPSTSHRPEGEAPWIATMYKPDPRLPPEEQIIPTHAKRMQQEQWETEGRVASMYDKDFKMLNADDFKDKRASQIQPIDIDRAQEDETWPLPSPTKPPTERMDASVKSPTLEQGGYKLTPTIPQSPRVPSRNSPSRNSERQTAPSISSKPTKTTRLPEPPAETEKEKEKKGCCCISDGEDNQSVAAAEEVEVSADATAGKGQMSVLEALKGVLKLALIHDGLARGLREASKALDRRQAHMCVLNEACEEEAYKKLVVALCGEHKIPLIKVPDGKQLGEWAGLCQIDREGNPRKVVNCSCVVVRDWGEESQERSILLNYFQTEQ</sequence>
<feature type="compositionally biased region" description="Polar residues" evidence="5">
    <location>
        <begin position="365"/>
        <end position="389"/>
    </location>
</feature>
<feature type="region of interest" description="Disordered" evidence="5">
    <location>
        <begin position="164"/>
        <end position="244"/>
    </location>
</feature>
<feature type="compositionally biased region" description="Gly residues" evidence="5">
    <location>
        <begin position="108"/>
        <end position="117"/>
    </location>
</feature>
<dbReference type="PRINTS" id="PR00972">
    <property type="entry name" value="RIBSOMALS12E"/>
</dbReference>
<dbReference type="PANTHER" id="PTHR11843">
    <property type="entry name" value="40S RIBOSOMAL PROTEIN S12"/>
    <property type="match status" value="1"/>
</dbReference>
<evidence type="ECO:0000313" key="8">
    <source>
        <dbReference type="Proteomes" id="UP000799291"/>
    </source>
</evidence>
<proteinExistence type="inferred from homology"/>
<evidence type="ECO:0000313" key="7">
    <source>
        <dbReference type="EMBL" id="KAF2676132.1"/>
    </source>
</evidence>
<feature type="region of interest" description="Disordered" evidence="5">
    <location>
        <begin position="1"/>
        <end position="124"/>
    </location>
</feature>
<dbReference type="Gene3D" id="3.30.1330.30">
    <property type="match status" value="1"/>
</dbReference>
<feature type="compositionally biased region" description="Low complexity" evidence="5">
    <location>
        <begin position="344"/>
        <end position="356"/>
    </location>
</feature>
<evidence type="ECO:0000256" key="5">
    <source>
        <dbReference type="SAM" id="MobiDB-lite"/>
    </source>
</evidence>
<feature type="region of interest" description="Disordered" evidence="5">
    <location>
        <begin position="466"/>
        <end position="570"/>
    </location>
</feature>